<protein>
    <submittedName>
        <fullName evidence="1">Uncharacterized protein</fullName>
    </submittedName>
</protein>
<reference evidence="1" key="1">
    <citation type="submission" date="2023-04" db="EMBL/GenBank/DDBJ databases">
        <title>A chromosome-level genome assembly of the parasitoid wasp Eretmocerus hayati.</title>
        <authorList>
            <person name="Zhong Y."/>
            <person name="Liu S."/>
            <person name="Liu Y."/>
        </authorList>
    </citation>
    <scope>NUCLEOTIDE SEQUENCE</scope>
    <source>
        <strain evidence="1">ZJU_SS_LIU_2023</strain>
    </source>
</reference>
<gene>
    <name evidence="1" type="ORF">QAD02_010320</name>
</gene>
<evidence type="ECO:0000313" key="2">
    <source>
        <dbReference type="Proteomes" id="UP001239111"/>
    </source>
</evidence>
<accession>A0ACC2NBX8</accession>
<proteinExistence type="predicted"/>
<evidence type="ECO:0000313" key="1">
    <source>
        <dbReference type="EMBL" id="KAJ8668657.1"/>
    </source>
</evidence>
<organism evidence="1 2">
    <name type="scientific">Eretmocerus hayati</name>
    <dbReference type="NCBI Taxonomy" id="131215"/>
    <lineage>
        <taxon>Eukaryota</taxon>
        <taxon>Metazoa</taxon>
        <taxon>Ecdysozoa</taxon>
        <taxon>Arthropoda</taxon>
        <taxon>Hexapoda</taxon>
        <taxon>Insecta</taxon>
        <taxon>Pterygota</taxon>
        <taxon>Neoptera</taxon>
        <taxon>Endopterygota</taxon>
        <taxon>Hymenoptera</taxon>
        <taxon>Apocrita</taxon>
        <taxon>Proctotrupomorpha</taxon>
        <taxon>Chalcidoidea</taxon>
        <taxon>Aphelinidae</taxon>
        <taxon>Aphelininae</taxon>
        <taxon>Eretmocerus</taxon>
    </lineage>
</organism>
<dbReference type="EMBL" id="CM056744">
    <property type="protein sequence ID" value="KAJ8668657.1"/>
    <property type="molecule type" value="Genomic_DNA"/>
</dbReference>
<name>A0ACC2NBX8_9HYME</name>
<keyword evidence="2" id="KW-1185">Reference proteome</keyword>
<sequence>MTVLCRKHLCFRRELARSTLRGSSALVAEHVKYRPPVSGTIELRSLQQLVFVGVLALLGFSTSLDIEGVIPSQFEIEDSINRTIEEVEKLVQENPNLPKLSRDNIVDMLYNITSKDMMSIEEKAQKAIERTRENYQRALMVVLPHKPQQTGESLTELFTKPPIVKLVPDEIPITKDSFVQTSYNTRKSQEPENTIDNKHQVVKAHMRFLESGEVTSDPTEEWSPTQRDTKIVTTNVPATTMPATTIRATTVPATTIAPTTGPATTVPATTIPEITVPFTKLPISRKTTMKNFQFYPDPTFSTATIPPKTVQPTKLTTTTKPTMKNFRFFPDKVTKSESDRLRLNLQLPDLKAEASHNSAATKRPVYKGSFSRYRTSTTSPQKLGITDRTTPKMKTLLFANMDTAEESKVEKTTTSNNLGKDEMQSDQWNYRVPQTTRSTTTRPESYTLKNEPVAPTKKFFLPTIETSSDQTFNQGANRFKNLARTTTPSTTITTTVKPSPIFVTPEVVSNQQMPQGDLRATSTTISPTSMRAEIKQLLKSIGLQPMKPTESQIGQGLSLDSVDALLKAQSIDSDQISRLKYPDTNSKKVNENNSFETPPPEIKHGVKNLSPDIQLLFQQFGLQNTGQENLIQEATTAKTTTTPKPTRRPVDASSYTRFKPLPTSQVKDKDFRDFLARFGLGVGDNRNQKAVQPRPTKKQPSTLLDAIPGNMKKVLENVGLIKRTPKSGPEGQFEVFTQKPRAIEQVAPTTEHVFKPENAGADKQQTEKIRTLLNTVRMVQQGKADVQDVQKVAHELLESTKTLGSGPDPIKLEEILNNYRDNLKNEVKRQQENMTTTSTTTTTTTTESTLTDLERDELTVPTSATTDTSSESPKAKAKPASDQSSSSSDAKEKSTAKPSFFDTFDPDAFLKNVTTESSTSSTSSTAKPNFFDTFDPDAFLKNATAGAGGKDEAGPSPGELEESFGGGSTEEPDPEVPTRPKTGLYFLVDWNSFLKVGSDDDKDLVNLSFSPKVLRNRHRFIPIDLVQRNRNE</sequence>
<comment type="caution">
    <text evidence="1">The sequence shown here is derived from an EMBL/GenBank/DDBJ whole genome shotgun (WGS) entry which is preliminary data.</text>
</comment>
<dbReference type="Proteomes" id="UP001239111">
    <property type="component" value="Chromosome 4"/>
</dbReference>